<dbReference type="InterPro" id="IPR011518">
    <property type="entry name" value="Transposase_36"/>
</dbReference>
<gene>
    <name evidence="1" type="ORF">C7B43_18725</name>
</gene>
<reference evidence="1 2" key="1">
    <citation type="journal article" date="2014" name="BMC Genomics">
        <title>Comparison of environmental and isolate Sulfobacillus genomes reveals diverse carbon, sulfur, nitrogen, and hydrogen metabolisms.</title>
        <authorList>
            <person name="Justice N.B."/>
            <person name="Norman A."/>
            <person name="Brown C.T."/>
            <person name="Singh A."/>
            <person name="Thomas B.C."/>
            <person name="Banfield J.F."/>
        </authorList>
    </citation>
    <scope>NUCLEOTIDE SEQUENCE [LARGE SCALE GENOMIC DNA]</scope>
    <source>
        <strain evidence="1">AMDSBA1</strain>
    </source>
</reference>
<proteinExistence type="predicted"/>
<dbReference type="Proteomes" id="UP000242699">
    <property type="component" value="Unassembled WGS sequence"/>
</dbReference>
<organism evidence="1 2">
    <name type="scientific">Sulfobacillus benefaciens</name>
    <dbReference type="NCBI Taxonomy" id="453960"/>
    <lineage>
        <taxon>Bacteria</taxon>
        <taxon>Bacillati</taxon>
        <taxon>Bacillota</taxon>
        <taxon>Clostridia</taxon>
        <taxon>Eubacteriales</taxon>
        <taxon>Clostridiales Family XVII. Incertae Sedis</taxon>
        <taxon>Sulfobacillus</taxon>
    </lineage>
</organism>
<name>A0A2T2WQM8_9FIRM</name>
<evidence type="ECO:0000313" key="1">
    <source>
        <dbReference type="EMBL" id="PSR24537.1"/>
    </source>
</evidence>
<accession>A0A2T2WQM8</accession>
<protein>
    <submittedName>
        <fullName evidence="1">Uncharacterized protein</fullName>
    </submittedName>
</protein>
<dbReference type="EMBL" id="PXYT01000074">
    <property type="protein sequence ID" value="PSR24537.1"/>
    <property type="molecule type" value="Genomic_DNA"/>
</dbReference>
<dbReference type="AlphaFoldDB" id="A0A2T2WQM8"/>
<evidence type="ECO:0000313" key="2">
    <source>
        <dbReference type="Proteomes" id="UP000242699"/>
    </source>
</evidence>
<sequence>MADSGGSNGHRLRLFKAELQVFPSKTGLEIQVSHFPLGTRKGNAIERE</sequence>
<dbReference type="Pfam" id="PF07592">
    <property type="entry name" value="DDE_Tnp_ISAZ013"/>
    <property type="match status" value="1"/>
</dbReference>
<comment type="caution">
    <text evidence="1">The sequence shown here is derived from an EMBL/GenBank/DDBJ whole genome shotgun (WGS) entry which is preliminary data.</text>
</comment>